<dbReference type="SUPFAM" id="SSF53474">
    <property type="entry name" value="alpha/beta-Hydrolases"/>
    <property type="match status" value="1"/>
</dbReference>
<dbReference type="GO" id="GO:0016787">
    <property type="term" value="F:hydrolase activity"/>
    <property type="evidence" value="ECO:0007669"/>
    <property type="project" value="UniProtKB-KW"/>
</dbReference>
<sequence>MELDRRALLAITAGAAVLRPGQAGAQTAPPANGGALPAGLPQPHESIDLWPGPAPGMPANAPAEVVDERSTDPQLTDRALRNVRVPRMSVFRPLVPNGAAVLVTPGGGYKWVVIDKEGYEIGRWLSARGFTVFVLFYRLPGGGWAAGPDVALSDAQRAMRLIRHRAAEFAIDPERVAAMGFSAGGHLCADLATRWDAATYRPVDAADALSARPMLAAPIYPVVSMTAPVAHAGSRAELIGAGAGPEREAAHSPDRNARAGGPPAFIVHAEDDDAVPVENSLMLRAALRARGVPVETHLFTHGGHGFGLRRVAGKPAAAWPDLFLAWAKTQGLY</sequence>
<dbReference type="InterPro" id="IPR049492">
    <property type="entry name" value="BD-FAE-like_dom"/>
</dbReference>
<reference evidence="4" key="1">
    <citation type="journal article" date="2019" name="Int. J. Syst. Evol. Microbiol.">
        <title>The Global Catalogue of Microorganisms (GCM) 10K type strain sequencing project: providing services to taxonomists for standard genome sequencing and annotation.</title>
        <authorList>
            <consortium name="The Broad Institute Genomics Platform"/>
            <consortium name="The Broad Institute Genome Sequencing Center for Infectious Disease"/>
            <person name="Wu L."/>
            <person name="Ma J."/>
        </authorList>
    </citation>
    <scope>NUCLEOTIDE SEQUENCE [LARGE SCALE GENOMIC DNA]</scope>
    <source>
        <strain evidence="4">CCUG 62982</strain>
    </source>
</reference>
<keyword evidence="1 3" id="KW-0378">Hydrolase</keyword>
<evidence type="ECO:0000313" key="4">
    <source>
        <dbReference type="Proteomes" id="UP001596977"/>
    </source>
</evidence>
<accession>A0ABW3HAJ5</accession>
<dbReference type="Gene3D" id="3.40.50.1820">
    <property type="entry name" value="alpha/beta hydrolase"/>
    <property type="match status" value="1"/>
</dbReference>
<dbReference type="PANTHER" id="PTHR48081">
    <property type="entry name" value="AB HYDROLASE SUPERFAMILY PROTEIN C4A8.06C"/>
    <property type="match status" value="1"/>
</dbReference>
<dbReference type="InterPro" id="IPR029058">
    <property type="entry name" value="AB_hydrolase_fold"/>
</dbReference>
<comment type="caution">
    <text evidence="3">The sequence shown here is derived from an EMBL/GenBank/DDBJ whole genome shotgun (WGS) entry which is preliminary data.</text>
</comment>
<dbReference type="Proteomes" id="UP001596977">
    <property type="component" value="Unassembled WGS sequence"/>
</dbReference>
<evidence type="ECO:0000313" key="3">
    <source>
        <dbReference type="EMBL" id="MFD0947725.1"/>
    </source>
</evidence>
<dbReference type="RefSeq" id="WP_264945440.1">
    <property type="nucleotide sequence ID" value="NZ_JAPDRA010000008.1"/>
</dbReference>
<evidence type="ECO:0000259" key="2">
    <source>
        <dbReference type="Pfam" id="PF20434"/>
    </source>
</evidence>
<evidence type="ECO:0000256" key="1">
    <source>
        <dbReference type="ARBA" id="ARBA00022801"/>
    </source>
</evidence>
<protein>
    <submittedName>
        <fullName evidence="3">Alpha/beta hydrolase</fullName>
    </submittedName>
</protein>
<feature type="domain" description="BD-FAE-like" evidence="2">
    <location>
        <begin position="106"/>
        <end position="287"/>
    </location>
</feature>
<keyword evidence="4" id="KW-1185">Reference proteome</keyword>
<name>A0ABW3HAJ5_9SPHN</name>
<dbReference type="InterPro" id="IPR050300">
    <property type="entry name" value="GDXG_lipolytic_enzyme"/>
</dbReference>
<dbReference type="EMBL" id="JBHTJG010000008">
    <property type="protein sequence ID" value="MFD0947725.1"/>
    <property type="molecule type" value="Genomic_DNA"/>
</dbReference>
<dbReference type="Pfam" id="PF20434">
    <property type="entry name" value="BD-FAE"/>
    <property type="match status" value="1"/>
</dbReference>
<organism evidence="3 4">
    <name type="scientific">Sphingomonas canadensis</name>
    <dbReference type="NCBI Taxonomy" id="1219257"/>
    <lineage>
        <taxon>Bacteria</taxon>
        <taxon>Pseudomonadati</taxon>
        <taxon>Pseudomonadota</taxon>
        <taxon>Alphaproteobacteria</taxon>
        <taxon>Sphingomonadales</taxon>
        <taxon>Sphingomonadaceae</taxon>
        <taxon>Sphingomonas</taxon>
    </lineage>
</organism>
<dbReference type="PANTHER" id="PTHR48081:SF6">
    <property type="entry name" value="PEPTIDASE S9 PROLYL OLIGOPEPTIDASE CATALYTIC DOMAIN-CONTAINING PROTEIN"/>
    <property type="match status" value="1"/>
</dbReference>
<gene>
    <name evidence="3" type="ORF">ACFQ1E_15360</name>
</gene>
<proteinExistence type="predicted"/>